<gene>
    <name evidence="2" type="ORF">CCZ37_13665</name>
</gene>
<protein>
    <submittedName>
        <fullName evidence="2">DUF3316 domain-containing protein</fullName>
    </submittedName>
</protein>
<reference evidence="2 3" key="1">
    <citation type="submission" date="2017-08" db="EMBL/GenBank/DDBJ databases">
        <title>The Vibrio qinghaiensis sp.-Q67 is a luminous bacteria isolated firstly from Qinghai lake, Qinghai province, China, which has been proved to be very sensitive to detect environmental and food pollutants. Therefore, complete genome analysis of V. qinghaiensis sp.-Q67 highlights the potential application of this strain on detection of hazards in the contaminated environments.</title>
        <authorList>
            <person name="Gong L."/>
        </authorList>
    </citation>
    <scope>NUCLEOTIDE SEQUENCE [LARGE SCALE GENOMIC DNA]</scope>
    <source>
        <strain evidence="2 3">Q67</strain>
    </source>
</reference>
<keyword evidence="1" id="KW-0732">Signal</keyword>
<dbReference type="AlphaFoldDB" id="A0A223N1B6"/>
<evidence type="ECO:0000313" key="2">
    <source>
        <dbReference type="EMBL" id="ASU23644.1"/>
    </source>
</evidence>
<organism evidence="2 3">
    <name type="scientific">Vibrio qinghaiensis</name>
    <dbReference type="NCBI Taxonomy" id="2025808"/>
    <lineage>
        <taxon>Bacteria</taxon>
        <taxon>Pseudomonadati</taxon>
        <taxon>Pseudomonadota</taxon>
        <taxon>Gammaproteobacteria</taxon>
        <taxon>Vibrionales</taxon>
        <taxon>Vibrionaceae</taxon>
        <taxon>Vibrio</taxon>
    </lineage>
</organism>
<evidence type="ECO:0000256" key="1">
    <source>
        <dbReference type="SAM" id="SignalP"/>
    </source>
</evidence>
<dbReference type="KEGG" id="vqi:CCZ37_13665"/>
<feature type="signal peptide" evidence="1">
    <location>
        <begin position="1"/>
        <end position="19"/>
    </location>
</feature>
<dbReference type="RefSeq" id="WP_010318645.1">
    <property type="nucleotide sequence ID" value="NZ_CAWNHI010000002.1"/>
</dbReference>
<accession>A0A223N1B6</accession>
<dbReference type="InterPro" id="IPR016879">
    <property type="entry name" value="UCP028299"/>
</dbReference>
<dbReference type="PIRSF" id="PIRSF028299">
    <property type="entry name" value="UCP028299"/>
    <property type="match status" value="1"/>
</dbReference>
<keyword evidence="3" id="KW-1185">Reference proteome</keyword>
<dbReference type="Proteomes" id="UP000215148">
    <property type="component" value="Chromosome 2"/>
</dbReference>
<evidence type="ECO:0000313" key="3">
    <source>
        <dbReference type="Proteomes" id="UP000215148"/>
    </source>
</evidence>
<dbReference type="Pfam" id="PF11777">
    <property type="entry name" value="DUF3316"/>
    <property type="match status" value="1"/>
</dbReference>
<proteinExistence type="predicted"/>
<dbReference type="EMBL" id="CP022742">
    <property type="protein sequence ID" value="ASU23644.1"/>
    <property type="molecule type" value="Genomic_DNA"/>
</dbReference>
<sequence>MKNIILGITALSLSAGAFAAIDTNHKERSLNVGVYTSQEQAYTAGFDKIEQLQVLPANKLANELSVWEGSVLPRSLKINDTEVMVQSFAKKPGVVEYRSIVKVDYQYQTTEKRSRD</sequence>
<name>A0A223N1B6_9VIBR</name>
<feature type="chain" id="PRO_5011281865" evidence="1">
    <location>
        <begin position="20"/>
        <end position="116"/>
    </location>
</feature>